<accession>A0A1I6HP34</accession>
<organism evidence="1 2">
    <name type="scientific">Anaeromicropila populeti</name>
    <dbReference type="NCBI Taxonomy" id="37658"/>
    <lineage>
        <taxon>Bacteria</taxon>
        <taxon>Bacillati</taxon>
        <taxon>Bacillota</taxon>
        <taxon>Clostridia</taxon>
        <taxon>Lachnospirales</taxon>
        <taxon>Lachnospiraceae</taxon>
        <taxon>Anaeromicropila</taxon>
    </lineage>
</organism>
<dbReference type="STRING" id="37658.SAMN05661086_00138"/>
<reference evidence="1 2" key="1">
    <citation type="submission" date="2016-10" db="EMBL/GenBank/DDBJ databases">
        <authorList>
            <person name="de Groot N.N."/>
        </authorList>
    </citation>
    <scope>NUCLEOTIDE SEQUENCE [LARGE SCALE GENOMIC DNA]</scope>
    <source>
        <strain evidence="1 2">743A</strain>
    </source>
</reference>
<dbReference type="Proteomes" id="UP000199659">
    <property type="component" value="Unassembled WGS sequence"/>
</dbReference>
<proteinExistence type="predicted"/>
<keyword evidence="2" id="KW-1185">Reference proteome</keyword>
<dbReference type="EMBL" id="FOYZ01000001">
    <property type="protein sequence ID" value="SFR56209.1"/>
    <property type="molecule type" value="Genomic_DNA"/>
</dbReference>
<protein>
    <submittedName>
        <fullName evidence="1">Uncharacterized protein</fullName>
    </submittedName>
</protein>
<sequence length="60" mass="6928">MNYACMTNKAFVSRGKVVTHKKMSEEFKARRQFFNNHSFTVNANPSDTSCTIEVHKIEES</sequence>
<dbReference type="AlphaFoldDB" id="A0A1I6HP34"/>
<evidence type="ECO:0000313" key="1">
    <source>
        <dbReference type="EMBL" id="SFR56209.1"/>
    </source>
</evidence>
<dbReference type="RefSeq" id="WP_092558770.1">
    <property type="nucleotide sequence ID" value="NZ_FOYZ01000001.1"/>
</dbReference>
<gene>
    <name evidence="1" type="ORF">SAMN05661086_00138</name>
</gene>
<name>A0A1I6HP34_9FIRM</name>
<evidence type="ECO:0000313" key="2">
    <source>
        <dbReference type="Proteomes" id="UP000199659"/>
    </source>
</evidence>
<dbReference type="OrthoDB" id="9918113at2"/>